<evidence type="ECO:0000259" key="8">
    <source>
        <dbReference type="PROSITE" id="PS50928"/>
    </source>
</evidence>
<feature type="transmembrane region" description="Helical" evidence="7">
    <location>
        <begin position="20"/>
        <end position="40"/>
    </location>
</feature>
<feature type="transmembrane region" description="Helical" evidence="7">
    <location>
        <begin position="84"/>
        <end position="103"/>
    </location>
</feature>
<gene>
    <name evidence="9" type="ORF">OMP40_14255</name>
</gene>
<dbReference type="Pfam" id="PF00528">
    <property type="entry name" value="BPD_transp_1"/>
    <property type="match status" value="1"/>
</dbReference>
<reference evidence="9" key="1">
    <citation type="submission" date="2022-10" db="EMBL/GenBank/DDBJ databases">
        <title>Comparative genomic analysis of Cohnella hashimotonis sp. nov., isolated from the International Space Station.</title>
        <authorList>
            <person name="Simpson A."/>
            <person name="Venkateswaran K."/>
        </authorList>
    </citation>
    <scope>NUCLEOTIDE SEQUENCE</scope>
    <source>
        <strain evidence="9">DSM 28161</strain>
    </source>
</reference>
<dbReference type="GO" id="GO:0055085">
    <property type="term" value="P:transmembrane transport"/>
    <property type="evidence" value="ECO:0007669"/>
    <property type="project" value="InterPro"/>
</dbReference>
<evidence type="ECO:0000256" key="6">
    <source>
        <dbReference type="ARBA" id="ARBA00023136"/>
    </source>
</evidence>
<name>A0A9X4KSI2_9BACL</name>
<dbReference type="SUPFAM" id="SSF161098">
    <property type="entry name" value="MetI-like"/>
    <property type="match status" value="1"/>
</dbReference>
<comment type="similarity">
    <text evidence="7">Belongs to the binding-protein-dependent transport system permease family.</text>
</comment>
<evidence type="ECO:0000313" key="10">
    <source>
        <dbReference type="Proteomes" id="UP001153404"/>
    </source>
</evidence>
<sequence length="286" mass="32077">MKSITVSTGASRKGIVGNVVLEVSLWILALVILIPFYYLVVNTLKPAKDVVARPMSFDWSTLSIDSYIKAFQDMHYGHVFLNNLITTGGAVILIVLIGSSAAYTLVRRNTKLHKFVYYLFISSIIVPFQMAIVPLFKIFVKMNLMNTLLGVILVFVFTNIAFVVFLYYSFIRTIPYALEEAAKMDGASVLRTFVSICFPLLWPVTGTVIIIQSVAFWNDFFVQILFIVSPKYFTITRMIYANVGIFSTDWSALLPMFVLGMLPILIFYVFMQKSIIGGITAGSVKG</sequence>
<feature type="transmembrane region" description="Helical" evidence="7">
    <location>
        <begin position="148"/>
        <end position="168"/>
    </location>
</feature>
<accession>A0A9X4KSI2</accession>
<protein>
    <submittedName>
        <fullName evidence="9">Carbohydrate ABC transporter permease</fullName>
    </submittedName>
</protein>
<dbReference type="CDD" id="cd06261">
    <property type="entry name" value="TM_PBP2"/>
    <property type="match status" value="1"/>
</dbReference>
<keyword evidence="2 7" id="KW-0813">Transport</keyword>
<feature type="transmembrane region" description="Helical" evidence="7">
    <location>
        <begin position="252"/>
        <end position="271"/>
    </location>
</feature>
<dbReference type="Gene3D" id="1.10.3720.10">
    <property type="entry name" value="MetI-like"/>
    <property type="match status" value="1"/>
</dbReference>
<evidence type="ECO:0000256" key="3">
    <source>
        <dbReference type="ARBA" id="ARBA00022475"/>
    </source>
</evidence>
<dbReference type="GO" id="GO:0005886">
    <property type="term" value="C:plasma membrane"/>
    <property type="evidence" value="ECO:0007669"/>
    <property type="project" value="UniProtKB-SubCell"/>
</dbReference>
<feature type="transmembrane region" description="Helical" evidence="7">
    <location>
        <begin position="189"/>
        <end position="214"/>
    </location>
</feature>
<evidence type="ECO:0000256" key="7">
    <source>
        <dbReference type="RuleBase" id="RU363032"/>
    </source>
</evidence>
<dbReference type="RefSeq" id="WP_277532178.1">
    <property type="nucleotide sequence ID" value="NZ_JAPDIA010000003.1"/>
</dbReference>
<keyword evidence="5 7" id="KW-1133">Transmembrane helix</keyword>
<feature type="transmembrane region" description="Helical" evidence="7">
    <location>
        <begin position="115"/>
        <end position="136"/>
    </location>
</feature>
<evidence type="ECO:0000256" key="4">
    <source>
        <dbReference type="ARBA" id="ARBA00022692"/>
    </source>
</evidence>
<dbReference type="EMBL" id="JAPDIA010000003">
    <property type="protein sequence ID" value="MDG0810381.1"/>
    <property type="molecule type" value="Genomic_DNA"/>
</dbReference>
<evidence type="ECO:0000256" key="1">
    <source>
        <dbReference type="ARBA" id="ARBA00004651"/>
    </source>
</evidence>
<evidence type="ECO:0000256" key="5">
    <source>
        <dbReference type="ARBA" id="ARBA00022989"/>
    </source>
</evidence>
<organism evidence="9 10">
    <name type="scientific">Cohnella rhizosphaerae</name>
    <dbReference type="NCBI Taxonomy" id="1457232"/>
    <lineage>
        <taxon>Bacteria</taxon>
        <taxon>Bacillati</taxon>
        <taxon>Bacillota</taxon>
        <taxon>Bacilli</taxon>
        <taxon>Bacillales</taxon>
        <taxon>Paenibacillaceae</taxon>
        <taxon>Cohnella</taxon>
    </lineage>
</organism>
<keyword evidence="10" id="KW-1185">Reference proteome</keyword>
<dbReference type="Proteomes" id="UP001153404">
    <property type="component" value="Unassembled WGS sequence"/>
</dbReference>
<proteinExistence type="inferred from homology"/>
<dbReference type="AlphaFoldDB" id="A0A9X4KSI2"/>
<evidence type="ECO:0000256" key="2">
    <source>
        <dbReference type="ARBA" id="ARBA00022448"/>
    </source>
</evidence>
<feature type="transmembrane region" description="Helical" evidence="7">
    <location>
        <begin position="220"/>
        <end position="240"/>
    </location>
</feature>
<evidence type="ECO:0000313" key="9">
    <source>
        <dbReference type="EMBL" id="MDG0810381.1"/>
    </source>
</evidence>
<dbReference type="PANTHER" id="PTHR43744">
    <property type="entry name" value="ABC TRANSPORTER PERMEASE PROTEIN MG189-RELATED-RELATED"/>
    <property type="match status" value="1"/>
</dbReference>
<dbReference type="PROSITE" id="PS50928">
    <property type="entry name" value="ABC_TM1"/>
    <property type="match status" value="1"/>
</dbReference>
<keyword evidence="4 7" id="KW-0812">Transmembrane</keyword>
<feature type="domain" description="ABC transmembrane type-1" evidence="8">
    <location>
        <begin position="80"/>
        <end position="271"/>
    </location>
</feature>
<comment type="caution">
    <text evidence="9">The sequence shown here is derived from an EMBL/GenBank/DDBJ whole genome shotgun (WGS) entry which is preliminary data.</text>
</comment>
<keyword evidence="6 7" id="KW-0472">Membrane</keyword>
<comment type="subcellular location">
    <subcellularLocation>
        <location evidence="1 7">Cell membrane</location>
        <topology evidence="1 7">Multi-pass membrane protein</topology>
    </subcellularLocation>
</comment>
<dbReference type="InterPro" id="IPR035906">
    <property type="entry name" value="MetI-like_sf"/>
</dbReference>
<dbReference type="PANTHER" id="PTHR43744:SF3">
    <property type="entry name" value="LACTOSE TRANSPORT SYSTEM PERMEASE PROTEIN LACG"/>
    <property type="match status" value="1"/>
</dbReference>
<dbReference type="InterPro" id="IPR000515">
    <property type="entry name" value="MetI-like"/>
</dbReference>
<keyword evidence="3" id="KW-1003">Cell membrane</keyword>